<evidence type="ECO:0000313" key="11">
    <source>
        <dbReference type="Proteomes" id="UP000191663"/>
    </source>
</evidence>
<evidence type="ECO:0000256" key="4">
    <source>
        <dbReference type="ARBA" id="ARBA00022723"/>
    </source>
</evidence>
<dbReference type="EMBL" id="MUKB01000097">
    <property type="protein sequence ID" value="OPX17635.1"/>
    <property type="molecule type" value="Genomic_DNA"/>
</dbReference>
<evidence type="ECO:0000256" key="3">
    <source>
        <dbReference type="ARBA" id="ARBA00022691"/>
    </source>
</evidence>
<name>A0A1V4QFH6_UNCW3</name>
<comment type="cofactor">
    <cofactor evidence="1">
        <name>[4Fe-4S] cluster</name>
        <dbReference type="ChEBI" id="CHEBI:49883"/>
    </cofactor>
</comment>
<proteinExistence type="predicted"/>
<evidence type="ECO:0000256" key="9">
    <source>
        <dbReference type="NCBIfam" id="TIGR00190"/>
    </source>
</evidence>
<dbReference type="GO" id="GO:0005829">
    <property type="term" value="C:cytosol"/>
    <property type="evidence" value="ECO:0007669"/>
    <property type="project" value="TreeGrafter"/>
</dbReference>
<dbReference type="GO" id="GO:0051539">
    <property type="term" value="F:4 iron, 4 sulfur cluster binding"/>
    <property type="evidence" value="ECO:0007669"/>
    <property type="project" value="UniProtKB-KW"/>
</dbReference>
<keyword evidence="3" id="KW-0949">S-adenosyl-L-methionine</keyword>
<comment type="caution">
    <text evidence="10">The sequence shown here is derived from an EMBL/GenBank/DDBJ whole genome shotgun (WGS) entry which is preliminary data.</text>
</comment>
<dbReference type="GO" id="GO:0046872">
    <property type="term" value="F:metal ion binding"/>
    <property type="evidence" value="ECO:0007669"/>
    <property type="project" value="UniProtKB-KW"/>
</dbReference>
<dbReference type="InterPro" id="IPR038521">
    <property type="entry name" value="ThiC/Bza_core_dom"/>
</dbReference>
<evidence type="ECO:0000313" key="10">
    <source>
        <dbReference type="EMBL" id="OPX17635.1"/>
    </source>
</evidence>
<dbReference type="PANTHER" id="PTHR30557">
    <property type="entry name" value="THIAMINE BIOSYNTHESIS PROTEIN THIC"/>
    <property type="match status" value="1"/>
</dbReference>
<dbReference type="SFLD" id="SFLDG01114">
    <property type="entry name" value="phosphomethylpyrimidine_syntha"/>
    <property type="match status" value="1"/>
</dbReference>
<dbReference type="SFLD" id="SFLDF00407">
    <property type="entry name" value="phosphomethylpyrimidine_syntha"/>
    <property type="match status" value="1"/>
</dbReference>
<dbReference type="Gene3D" id="3.20.20.540">
    <property type="entry name" value="Radical SAM ThiC family, central domain"/>
    <property type="match status" value="1"/>
</dbReference>
<dbReference type="Gene3D" id="6.10.250.620">
    <property type="match status" value="1"/>
</dbReference>
<dbReference type="Pfam" id="PF01964">
    <property type="entry name" value="ThiC_Rad_SAM"/>
    <property type="match status" value="1"/>
</dbReference>
<keyword evidence="4" id="KW-0479">Metal-binding</keyword>
<keyword evidence="7" id="KW-0411">Iron-sulfur</keyword>
<dbReference type="Proteomes" id="UP000191663">
    <property type="component" value="Unassembled WGS sequence"/>
</dbReference>
<organism evidence="10 11">
    <name type="scientific">candidate division WOR-3 bacterium 4484_100</name>
    <dbReference type="NCBI Taxonomy" id="1936077"/>
    <lineage>
        <taxon>Bacteria</taxon>
        <taxon>Bacteria division WOR-3</taxon>
    </lineage>
</organism>
<keyword evidence="8" id="KW-0456">Lyase</keyword>
<dbReference type="EC" id="4.1.99.17" evidence="9"/>
<reference evidence="11" key="1">
    <citation type="submission" date="2017-01" db="EMBL/GenBank/DDBJ databases">
        <title>Novel pathways for hydrocarbon cycling and metabolic interdependencies in hydrothermal sediment communities.</title>
        <authorList>
            <person name="Dombrowski N."/>
            <person name="Seitz K."/>
            <person name="Teske A."/>
            <person name="Baker B."/>
        </authorList>
    </citation>
    <scope>NUCLEOTIDE SEQUENCE [LARGE SCALE GENOMIC DNA]</scope>
</reference>
<evidence type="ECO:0000256" key="1">
    <source>
        <dbReference type="ARBA" id="ARBA00001966"/>
    </source>
</evidence>
<dbReference type="InterPro" id="IPR002817">
    <property type="entry name" value="ThiC/BzaA/B"/>
</dbReference>
<dbReference type="GO" id="GO:0070284">
    <property type="term" value="F:phosphomethylpyrimidine synthase activity"/>
    <property type="evidence" value="ECO:0007669"/>
    <property type="project" value="UniProtKB-EC"/>
</dbReference>
<keyword evidence="6" id="KW-0408">Iron</keyword>
<protein>
    <recommendedName>
        <fullName evidence="9">Phosphomethylpyrimidine synthase</fullName>
        <ecNumber evidence="9">4.1.99.17</ecNumber>
    </recommendedName>
</protein>
<evidence type="ECO:0000256" key="7">
    <source>
        <dbReference type="ARBA" id="ARBA00023014"/>
    </source>
</evidence>
<dbReference type="SFLD" id="SFLDS00113">
    <property type="entry name" value="Radical_SAM_Phosphomethylpyrim"/>
    <property type="match status" value="1"/>
</dbReference>
<gene>
    <name evidence="10" type="ORF">BXT86_05455</name>
</gene>
<evidence type="ECO:0000256" key="5">
    <source>
        <dbReference type="ARBA" id="ARBA00022833"/>
    </source>
</evidence>
<dbReference type="FunFam" id="3.20.20.540:FF:000001">
    <property type="entry name" value="Phosphomethylpyrimidine synthase"/>
    <property type="match status" value="1"/>
</dbReference>
<dbReference type="PANTHER" id="PTHR30557:SF1">
    <property type="entry name" value="PHOSPHOMETHYLPYRIMIDINE SYNTHASE, CHLOROPLASTIC"/>
    <property type="match status" value="1"/>
</dbReference>
<dbReference type="AlphaFoldDB" id="A0A1V4QFH6"/>
<evidence type="ECO:0000256" key="6">
    <source>
        <dbReference type="ARBA" id="ARBA00023004"/>
    </source>
</evidence>
<sequence>MQKTLSKISRQEGVSIAYLKKGIKQGSIVLVKNRKHRITPLAIGQGLRTKVNANIGTSPDLADLKVELDKLSAAIRLGADTVMDLSTGGDVDVIRREIIQASSVPVGTVPIYQVALESRKRRKSFIKASVDEIFEAIEKHLADGVDFVTVHCGVTRESIQGMRKKRRVCGVVSRGGSMMIEWMAFNKRENPLYEHYDRLLKLAKKYDATLSLGDGLRPGAIADATDRYQLKELIVIGELVKRARAEGVSVMVEGPGHIPINEIEANILLEKNICAGAPFYVLGPLVTDSGAGYDHIVAAIGGALAAYYGADFLCYVTPSEHLGLPNVKEVEEGVIAARLAAHAGDIARGLKSARQRDLEVSRARYALDWERLLQLLLYPEKAKNIFKRASSKSSTCTMCGEFCAMKKTKEVIRGSR</sequence>
<evidence type="ECO:0000256" key="2">
    <source>
        <dbReference type="ARBA" id="ARBA00022485"/>
    </source>
</evidence>
<dbReference type="GO" id="GO:0009228">
    <property type="term" value="P:thiamine biosynthetic process"/>
    <property type="evidence" value="ECO:0007669"/>
    <property type="project" value="UniProtKB-UniRule"/>
</dbReference>
<keyword evidence="2" id="KW-0004">4Fe-4S</keyword>
<keyword evidence="5" id="KW-0862">Zinc</keyword>
<dbReference type="NCBIfam" id="NF009895">
    <property type="entry name" value="PRK13352.1"/>
    <property type="match status" value="1"/>
</dbReference>
<evidence type="ECO:0000256" key="8">
    <source>
        <dbReference type="ARBA" id="ARBA00023239"/>
    </source>
</evidence>
<dbReference type="NCBIfam" id="TIGR00190">
    <property type="entry name" value="thiC"/>
    <property type="match status" value="1"/>
</dbReference>
<accession>A0A1V4QFH6</accession>